<dbReference type="InterPro" id="IPR016187">
    <property type="entry name" value="CTDL_fold"/>
</dbReference>
<keyword evidence="4" id="KW-0732">Signal</keyword>
<dbReference type="PROSITE" id="PS00615">
    <property type="entry name" value="C_TYPE_LECTIN_1"/>
    <property type="match status" value="1"/>
</dbReference>
<sequence length="174" mass="20027">MGRFIFLTLSLLVVTVSLNGIGADHPCPTDWSPFEHFCYKFFKEQKTWDEAERFCVQEQNGSHLASIQSWAESAYVARLVLIHVPTSNNRLVSRKDSCVYIGLNDPEKNGTWEWIDGSNFGYTSWETLQPNNRDDKQYCVVLTKRSKYLGWNNVNCESKRFFICKLQPESAGSP</sequence>
<dbReference type="InterPro" id="IPR001304">
    <property type="entry name" value="C-type_lectin-like"/>
</dbReference>
<keyword evidence="3" id="KW-1015">Disulfide bond</keyword>
<comment type="subcellular location">
    <subcellularLocation>
        <location evidence="1">Secreted</location>
    </subcellularLocation>
</comment>
<dbReference type="AlphaFoldDB" id="A0A182C5Y9"/>
<proteinExistence type="predicted"/>
<organism evidence="6">
    <name type="scientific">Phalotris mertensi</name>
    <dbReference type="NCBI Taxonomy" id="1260334"/>
    <lineage>
        <taxon>Eukaryota</taxon>
        <taxon>Metazoa</taxon>
        <taxon>Chordata</taxon>
        <taxon>Craniata</taxon>
        <taxon>Vertebrata</taxon>
        <taxon>Euteleostomi</taxon>
        <taxon>Lepidosauria</taxon>
        <taxon>Squamata</taxon>
        <taxon>Bifurcata</taxon>
        <taxon>Unidentata</taxon>
        <taxon>Episquamata</taxon>
        <taxon>Toxicofera</taxon>
        <taxon>Serpentes</taxon>
        <taxon>Colubroidea</taxon>
        <taxon>Dipsadidae</taxon>
        <taxon>Phalotris</taxon>
    </lineage>
</organism>
<evidence type="ECO:0000313" key="6">
    <source>
        <dbReference type="EMBL" id="JAS03148.1"/>
    </source>
</evidence>
<protein>
    <submittedName>
        <fullName evidence="6">C-type lectin</fullName>
    </submittedName>
</protein>
<dbReference type="PROSITE" id="PS50041">
    <property type="entry name" value="C_TYPE_LECTIN_2"/>
    <property type="match status" value="1"/>
</dbReference>
<dbReference type="InterPro" id="IPR050111">
    <property type="entry name" value="C-type_lectin/snaclec_domain"/>
</dbReference>
<evidence type="ECO:0000256" key="4">
    <source>
        <dbReference type="SAM" id="SignalP"/>
    </source>
</evidence>
<dbReference type="Pfam" id="PF00059">
    <property type="entry name" value="Lectin_C"/>
    <property type="match status" value="1"/>
</dbReference>
<dbReference type="PANTHER" id="PTHR22803">
    <property type="entry name" value="MANNOSE, PHOSPHOLIPASE, LECTIN RECEPTOR RELATED"/>
    <property type="match status" value="1"/>
</dbReference>
<dbReference type="InterPro" id="IPR018378">
    <property type="entry name" value="C-type_lectin_CS"/>
</dbReference>
<dbReference type="EMBL" id="GEHL01006916">
    <property type="protein sequence ID" value="JAS03148.1"/>
    <property type="molecule type" value="Transcribed_RNA"/>
</dbReference>
<feature type="signal peptide" evidence="4">
    <location>
        <begin position="1"/>
        <end position="23"/>
    </location>
</feature>
<evidence type="ECO:0000256" key="2">
    <source>
        <dbReference type="ARBA" id="ARBA00022525"/>
    </source>
</evidence>
<evidence type="ECO:0000256" key="3">
    <source>
        <dbReference type="ARBA" id="ARBA00023157"/>
    </source>
</evidence>
<dbReference type="Gene3D" id="3.10.100.10">
    <property type="entry name" value="Mannose-Binding Protein A, subunit A"/>
    <property type="match status" value="1"/>
</dbReference>
<dbReference type="FunFam" id="3.10.100.10:FF:000087">
    <property type="entry name" value="Snaclec rhodocetin subunit delta"/>
    <property type="match status" value="1"/>
</dbReference>
<evidence type="ECO:0000259" key="5">
    <source>
        <dbReference type="PROSITE" id="PS50041"/>
    </source>
</evidence>
<keyword evidence="6" id="KW-0430">Lectin</keyword>
<reference evidence="6" key="1">
    <citation type="submission" date="2016-03" db="EMBL/GenBank/DDBJ databases">
        <title>Trends in the evolution of snake toxins underscored by an integrative omics approach to profile the venom of the colubrid Phalotris mertensi.</title>
        <authorList>
            <person name="Campos P.F."/>
            <person name="Silva D.A."/>
            <person name="Zelanis A."/>
            <person name="Paes Leme A.F."/>
            <person name="Rocha M.M."/>
            <person name="Menezes M.C."/>
            <person name="Serrano S.M."/>
            <person name="Junqueira de Azevedo I.L."/>
        </authorList>
    </citation>
    <scope>NUCLEOTIDE SEQUENCE</scope>
    <source>
        <strain evidence="6">Eukaryotic</strain>
        <tissue evidence="6">Venom gland</tissue>
    </source>
</reference>
<name>A0A182C5Y9_9SAUR</name>
<dbReference type="InterPro" id="IPR016186">
    <property type="entry name" value="C-type_lectin-like/link_sf"/>
</dbReference>
<dbReference type="GO" id="GO:0030246">
    <property type="term" value="F:carbohydrate binding"/>
    <property type="evidence" value="ECO:0007669"/>
    <property type="project" value="UniProtKB-KW"/>
</dbReference>
<feature type="domain" description="C-type lectin" evidence="5">
    <location>
        <begin position="34"/>
        <end position="165"/>
    </location>
</feature>
<dbReference type="SMART" id="SM00034">
    <property type="entry name" value="CLECT"/>
    <property type="match status" value="1"/>
</dbReference>
<dbReference type="SUPFAM" id="SSF56436">
    <property type="entry name" value="C-type lectin-like"/>
    <property type="match status" value="1"/>
</dbReference>
<evidence type="ECO:0000256" key="1">
    <source>
        <dbReference type="ARBA" id="ARBA00004613"/>
    </source>
</evidence>
<dbReference type="GO" id="GO:0005576">
    <property type="term" value="C:extracellular region"/>
    <property type="evidence" value="ECO:0007669"/>
    <property type="project" value="UniProtKB-SubCell"/>
</dbReference>
<feature type="chain" id="PRO_5008116145" evidence="4">
    <location>
        <begin position="24"/>
        <end position="174"/>
    </location>
</feature>
<accession>A0A182C5Y9</accession>
<keyword evidence="2" id="KW-0964">Secreted</keyword>